<keyword evidence="1" id="KW-1133">Transmembrane helix</keyword>
<organism evidence="2 3">
    <name type="scientific">Paramecium sonneborni</name>
    <dbReference type="NCBI Taxonomy" id="65129"/>
    <lineage>
        <taxon>Eukaryota</taxon>
        <taxon>Sar</taxon>
        <taxon>Alveolata</taxon>
        <taxon>Ciliophora</taxon>
        <taxon>Intramacronucleata</taxon>
        <taxon>Oligohymenophorea</taxon>
        <taxon>Peniculida</taxon>
        <taxon>Parameciidae</taxon>
        <taxon>Paramecium</taxon>
    </lineage>
</organism>
<keyword evidence="1" id="KW-0812">Transmembrane</keyword>
<keyword evidence="3" id="KW-1185">Reference proteome</keyword>
<evidence type="ECO:0000313" key="2">
    <source>
        <dbReference type="EMBL" id="CAD8129445.1"/>
    </source>
</evidence>
<reference evidence="2" key="1">
    <citation type="submission" date="2021-01" db="EMBL/GenBank/DDBJ databases">
        <authorList>
            <consortium name="Genoscope - CEA"/>
            <person name="William W."/>
        </authorList>
    </citation>
    <scope>NUCLEOTIDE SEQUENCE</scope>
</reference>
<dbReference type="EMBL" id="CAJJDN010000223">
    <property type="protein sequence ID" value="CAD8129445.1"/>
    <property type="molecule type" value="Genomic_DNA"/>
</dbReference>
<feature type="transmembrane region" description="Helical" evidence="1">
    <location>
        <begin position="33"/>
        <end position="53"/>
    </location>
</feature>
<comment type="caution">
    <text evidence="2">The sequence shown here is derived from an EMBL/GenBank/DDBJ whole genome shotgun (WGS) entry which is preliminary data.</text>
</comment>
<keyword evidence="1" id="KW-0472">Membrane</keyword>
<evidence type="ECO:0000313" key="3">
    <source>
        <dbReference type="Proteomes" id="UP000692954"/>
    </source>
</evidence>
<evidence type="ECO:0000256" key="1">
    <source>
        <dbReference type="SAM" id="Phobius"/>
    </source>
</evidence>
<gene>
    <name evidence="2" type="ORF">PSON_ATCC_30995.1.T2230016</name>
</gene>
<protein>
    <submittedName>
        <fullName evidence="2">Uncharacterized protein</fullName>
    </submittedName>
</protein>
<dbReference type="Proteomes" id="UP000692954">
    <property type="component" value="Unassembled WGS sequence"/>
</dbReference>
<proteinExistence type="predicted"/>
<name>A0A8S1RRA8_9CILI</name>
<accession>A0A8S1RRA8</accession>
<sequence length="59" mass="7222">MAQFYHLEMMNINCNNQTRIEFRMENKRFNYSGMAWIQICLLKIIFLTFSSVYKELSLF</sequence>
<dbReference type="AlphaFoldDB" id="A0A8S1RRA8"/>